<evidence type="ECO:0000313" key="5">
    <source>
        <dbReference type="Proteomes" id="UP000295717"/>
    </source>
</evidence>
<dbReference type="Gene3D" id="3.20.20.450">
    <property type="entry name" value="EAL domain"/>
    <property type="match status" value="1"/>
</dbReference>
<dbReference type="GO" id="GO:0071111">
    <property type="term" value="F:cyclic-guanylate-specific phosphodiesterase activity"/>
    <property type="evidence" value="ECO:0007669"/>
    <property type="project" value="InterPro"/>
</dbReference>
<dbReference type="SUPFAM" id="SSF141868">
    <property type="entry name" value="EAL domain-like"/>
    <property type="match status" value="1"/>
</dbReference>
<dbReference type="InterPro" id="IPR043128">
    <property type="entry name" value="Rev_trsase/Diguanyl_cyclase"/>
</dbReference>
<dbReference type="CDD" id="cd01948">
    <property type="entry name" value="EAL"/>
    <property type="match status" value="1"/>
</dbReference>
<feature type="compositionally biased region" description="Pro residues" evidence="1">
    <location>
        <begin position="1"/>
        <end position="10"/>
    </location>
</feature>
<dbReference type="InterPro" id="IPR001633">
    <property type="entry name" value="EAL_dom"/>
</dbReference>
<dbReference type="Proteomes" id="UP000295717">
    <property type="component" value="Unassembled WGS sequence"/>
</dbReference>
<dbReference type="InterPro" id="IPR000160">
    <property type="entry name" value="GGDEF_dom"/>
</dbReference>
<keyword evidence="5" id="KW-1185">Reference proteome</keyword>
<organism evidence="4 5">
    <name type="scientific">Thiobaca trueperi</name>
    <dbReference type="NCBI Taxonomy" id="127458"/>
    <lineage>
        <taxon>Bacteria</taxon>
        <taxon>Pseudomonadati</taxon>
        <taxon>Pseudomonadota</taxon>
        <taxon>Gammaproteobacteria</taxon>
        <taxon>Chromatiales</taxon>
        <taxon>Chromatiaceae</taxon>
        <taxon>Thiobaca</taxon>
    </lineage>
</organism>
<feature type="domain" description="GGDEF" evidence="3">
    <location>
        <begin position="226"/>
        <end position="373"/>
    </location>
</feature>
<evidence type="ECO:0000256" key="1">
    <source>
        <dbReference type="SAM" id="MobiDB-lite"/>
    </source>
</evidence>
<name>A0A4R3N0V3_9GAMM</name>
<evidence type="ECO:0000259" key="3">
    <source>
        <dbReference type="PROSITE" id="PS50887"/>
    </source>
</evidence>
<feature type="domain" description="EAL" evidence="2">
    <location>
        <begin position="382"/>
        <end position="634"/>
    </location>
</feature>
<feature type="region of interest" description="Disordered" evidence="1">
    <location>
        <begin position="1"/>
        <end position="21"/>
    </location>
</feature>
<dbReference type="Gene3D" id="3.30.70.270">
    <property type="match status" value="1"/>
</dbReference>
<sequence length="634" mass="70010">MNPAMRPPLLSPSESPGEFSHSAPNLYPLALDILREAITRLPACRTLTELCNALDRSARFLLPSASMGILLRQPDACFELIHCSPMTAWESMHALTEHLVDSGCFARALQHSHGYATDVPDQTSLLQRLATPRRIDGMVVWVERRIPALLHQPLGALADLAALSLSRLHSDTEDGQPPAYQDLAQFNTPLLSHEVIIPTDHLTGLAHRTRFIRFLRRAVAEDVSPLGVGVILLDIDGFHRVNREFGCETGDQVLRDVAQRLDGALRSRFIQDELGIADCDLCFARTGADEFGLALSHMRYPQFLPDIAAHLHSHLADGFRQNDSRLHLSVSIGVASLDNEAGTPSAQALLRSADTALKRAKLAGRNQYAVYESAWNETGSVHLRTESLLQEALRKDQFVLHFQPLFRLDDQTLIGAEVLLRLWIGDDAPLPPATFIPIAESSGQIVEIGEWVLRRVCRQIHVWDAQGFPPIPLSINVSAIELSRADLTPRLSHILDQSHIPVARIHIEITETAIAHNEDQALANINALRAAGFEVWIDDFGTGYSSLKSIKNFPISGLKLDREFVKDLAHSPAAEAITGSILSMARQLGYPVVGEGIEEAAQLQFLQQHGCHAGQGFHLGRPVSPETFQDCYFR</sequence>
<dbReference type="InterPro" id="IPR029787">
    <property type="entry name" value="Nucleotide_cyclase"/>
</dbReference>
<dbReference type="Pfam" id="PF00563">
    <property type="entry name" value="EAL"/>
    <property type="match status" value="1"/>
</dbReference>
<dbReference type="SMART" id="SM00052">
    <property type="entry name" value="EAL"/>
    <property type="match status" value="1"/>
</dbReference>
<dbReference type="Pfam" id="PF00990">
    <property type="entry name" value="GGDEF"/>
    <property type="match status" value="1"/>
</dbReference>
<comment type="caution">
    <text evidence="4">The sequence shown here is derived from an EMBL/GenBank/DDBJ whole genome shotgun (WGS) entry which is preliminary data.</text>
</comment>
<proteinExistence type="predicted"/>
<dbReference type="PANTHER" id="PTHR33121">
    <property type="entry name" value="CYCLIC DI-GMP PHOSPHODIESTERASE PDEF"/>
    <property type="match status" value="1"/>
</dbReference>
<evidence type="ECO:0000259" key="2">
    <source>
        <dbReference type="PROSITE" id="PS50883"/>
    </source>
</evidence>
<dbReference type="OrthoDB" id="9176779at2"/>
<gene>
    <name evidence="4" type="ORF">EDC35_103433</name>
</gene>
<feature type="compositionally biased region" description="Low complexity" evidence="1">
    <location>
        <begin position="11"/>
        <end position="20"/>
    </location>
</feature>
<dbReference type="SUPFAM" id="SSF55073">
    <property type="entry name" value="Nucleotide cyclase"/>
    <property type="match status" value="1"/>
</dbReference>
<protein>
    <submittedName>
        <fullName evidence="4">Diguanylate cyclase (GGDEF)-like protein</fullName>
    </submittedName>
</protein>
<evidence type="ECO:0000313" key="4">
    <source>
        <dbReference type="EMBL" id="TCT22334.1"/>
    </source>
</evidence>
<dbReference type="InterPro" id="IPR050706">
    <property type="entry name" value="Cyclic-di-GMP_PDE-like"/>
</dbReference>
<dbReference type="PROSITE" id="PS50883">
    <property type="entry name" value="EAL"/>
    <property type="match status" value="1"/>
</dbReference>
<dbReference type="SMART" id="SM00267">
    <property type="entry name" value="GGDEF"/>
    <property type="match status" value="1"/>
</dbReference>
<dbReference type="InterPro" id="IPR035919">
    <property type="entry name" value="EAL_sf"/>
</dbReference>
<dbReference type="AlphaFoldDB" id="A0A4R3N0V3"/>
<dbReference type="PANTHER" id="PTHR33121:SF70">
    <property type="entry name" value="SIGNALING PROTEIN YKOW"/>
    <property type="match status" value="1"/>
</dbReference>
<dbReference type="PROSITE" id="PS50887">
    <property type="entry name" value="GGDEF"/>
    <property type="match status" value="1"/>
</dbReference>
<dbReference type="NCBIfam" id="TIGR00254">
    <property type="entry name" value="GGDEF"/>
    <property type="match status" value="1"/>
</dbReference>
<dbReference type="RefSeq" id="WP_132976715.1">
    <property type="nucleotide sequence ID" value="NZ_SMAO01000003.1"/>
</dbReference>
<accession>A0A4R3N0V3</accession>
<dbReference type="EMBL" id="SMAO01000003">
    <property type="protein sequence ID" value="TCT22334.1"/>
    <property type="molecule type" value="Genomic_DNA"/>
</dbReference>
<reference evidence="4 5" key="1">
    <citation type="submission" date="2019-03" db="EMBL/GenBank/DDBJ databases">
        <title>Genomic Encyclopedia of Type Strains, Phase IV (KMG-IV): sequencing the most valuable type-strain genomes for metagenomic binning, comparative biology and taxonomic classification.</title>
        <authorList>
            <person name="Goeker M."/>
        </authorList>
    </citation>
    <scope>NUCLEOTIDE SEQUENCE [LARGE SCALE GENOMIC DNA]</scope>
    <source>
        <strain evidence="4 5">DSM 13587</strain>
    </source>
</reference>
<dbReference type="CDD" id="cd01949">
    <property type="entry name" value="GGDEF"/>
    <property type="match status" value="1"/>
</dbReference>